<dbReference type="Proteomes" id="UP000091967">
    <property type="component" value="Unassembled WGS sequence"/>
</dbReference>
<keyword evidence="3" id="KW-1185">Reference proteome</keyword>
<dbReference type="OMA" id="WIKICEN"/>
<evidence type="ECO:0000259" key="1">
    <source>
        <dbReference type="Pfam" id="PF06985"/>
    </source>
</evidence>
<dbReference type="STRING" id="36050.A0A1B8B014"/>
<dbReference type="InterPro" id="IPR010730">
    <property type="entry name" value="HET"/>
</dbReference>
<dbReference type="AlphaFoldDB" id="A0A1B8B014"/>
<feature type="domain" description="Heterokaryon incompatibility" evidence="1">
    <location>
        <begin position="219"/>
        <end position="369"/>
    </location>
</feature>
<sequence>MAFCNTCQSIAFDPVDENMLRMEAVLHPDFSSLERSAKLQTCGLCRAIYRMVQVGGKGVLNGNQRISLAFQYADEAEDAEFFFIDEDIGLNHGDSPPFLLIDFLQMDLYFQIRNPEVISRSTFRHSNQEATAPTDVREHVDHALEAECSDASTGSDASMAQMKSWIKICENDHQICGEKVSKSFSTYPKRLLDVSQAATGLVFLVLSEESNLHITRSRYATLSHRWKPGHSCSTNSSTERKYAQDGIAVKTLTKTFRDAVITTQKLGLRYLWIDSLCIIQDLDDDKVHEIPKMADYYQNADFNIAESTEQTDAGLFYDRDGQANRPLRLPVTINTPDLPITTRKVILELSPILRAPASHLDSRGWILQERIFPRRTFFFDPYWVSFECAEMSASESCPRGVKKNIGTSSSQLEMDMATIVSRDASLSTMGGILRTQYKSTFEGHQLSDAERTQVLHMWFTVLTEYCSRNLTFESDRLNAISALATRLSQILQDEYVSGVWRRNLLESLWWSVSNAPHHHLPVRFKNSGVPTWSWASLAYTDKAPRNVRRPFDFFEAPSVKPHVQVRDISSAPRAKITLSGGLLRGYMYLTGNEDDYTELVTVTEGLRSRPKYQQNRHLYDGTAEWRMHICATSSGQRDRVTLQVFPDESDITEGFVYLLPLAEATGSGAWEEGRMPPTIEDGLLFGLVLKENPDGTFRRVGSVQTRADLLMATNARRVVLV</sequence>
<comment type="caution">
    <text evidence="2">The sequence shown here is derived from an EMBL/GenBank/DDBJ whole genome shotgun (WGS) entry which is preliminary data.</text>
</comment>
<accession>A0A1B8B014</accession>
<gene>
    <name evidence="2" type="ORF">FPOA_06572</name>
</gene>
<organism evidence="2 3">
    <name type="scientific">Fusarium poae</name>
    <dbReference type="NCBI Taxonomy" id="36050"/>
    <lineage>
        <taxon>Eukaryota</taxon>
        <taxon>Fungi</taxon>
        <taxon>Dikarya</taxon>
        <taxon>Ascomycota</taxon>
        <taxon>Pezizomycotina</taxon>
        <taxon>Sordariomycetes</taxon>
        <taxon>Hypocreomycetidae</taxon>
        <taxon>Hypocreales</taxon>
        <taxon>Nectriaceae</taxon>
        <taxon>Fusarium</taxon>
    </lineage>
</organism>
<dbReference type="Pfam" id="PF06985">
    <property type="entry name" value="HET"/>
    <property type="match status" value="1"/>
</dbReference>
<evidence type="ECO:0000313" key="3">
    <source>
        <dbReference type="Proteomes" id="UP000091967"/>
    </source>
</evidence>
<dbReference type="PANTHER" id="PTHR33112">
    <property type="entry name" value="DOMAIN PROTEIN, PUTATIVE-RELATED"/>
    <property type="match status" value="1"/>
</dbReference>
<evidence type="ECO:0000313" key="2">
    <source>
        <dbReference type="EMBL" id="OBS26042.1"/>
    </source>
</evidence>
<reference evidence="2 3" key="1">
    <citation type="submission" date="2016-06" db="EMBL/GenBank/DDBJ databases">
        <title>Living apart together: crosstalk between the core and supernumerary genomes in a fungal plant pathogen.</title>
        <authorList>
            <person name="Vanheule A."/>
            <person name="Audenaert K."/>
            <person name="Warris S."/>
            <person name="Van De Geest H."/>
            <person name="Schijlen E."/>
            <person name="Hofte M."/>
            <person name="De Saeger S."/>
            <person name="Haesaert G."/>
            <person name="Waalwijk C."/>
            <person name="Van Der Lee T."/>
        </authorList>
    </citation>
    <scope>NUCLEOTIDE SEQUENCE [LARGE SCALE GENOMIC DNA]</scope>
    <source>
        <strain evidence="2 3">2516</strain>
    </source>
</reference>
<protein>
    <recommendedName>
        <fullName evidence="1">Heterokaryon incompatibility domain-containing protein</fullName>
    </recommendedName>
</protein>
<name>A0A1B8B014_FUSPO</name>
<dbReference type="EMBL" id="LYXU01000002">
    <property type="protein sequence ID" value="OBS26042.1"/>
    <property type="molecule type" value="Genomic_DNA"/>
</dbReference>
<proteinExistence type="predicted"/>
<dbReference type="PANTHER" id="PTHR33112:SF10">
    <property type="entry name" value="TOL"/>
    <property type="match status" value="1"/>
</dbReference>